<evidence type="ECO:0000259" key="4">
    <source>
        <dbReference type="PROSITE" id="PS50011"/>
    </source>
</evidence>
<feature type="transmembrane region" description="Helical" evidence="3">
    <location>
        <begin position="447"/>
        <end position="470"/>
    </location>
</feature>
<feature type="transmembrane region" description="Helical" evidence="3">
    <location>
        <begin position="541"/>
        <end position="561"/>
    </location>
</feature>
<dbReference type="InterPro" id="IPR000719">
    <property type="entry name" value="Prot_kinase_dom"/>
</dbReference>
<evidence type="ECO:0000256" key="2">
    <source>
        <dbReference type="ARBA" id="ARBA00022840"/>
    </source>
</evidence>
<keyword evidence="6" id="KW-1185">Reference proteome</keyword>
<dbReference type="Proteomes" id="UP001470230">
    <property type="component" value="Unassembled WGS sequence"/>
</dbReference>
<dbReference type="InterPro" id="IPR011009">
    <property type="entry name" value="Kinase-like_dom_sf"/>
</dbReference>
<gene>
    <name evidence="5" type="ORF">M9Y10_035807</name>
</gene>
<keyword evidence="3" id="KW-0472">Membrane</keyword>
<protein>
    <recommendedName>
        <fullName evidence="4">Protein kinase domain-containing protein</fullName>
    </recommendedName>
</protein>
<feature type="transmembrane region" description="Helical" evidence="3">
    <location>
        <begin position="416"/>
        <end position="435"/>
    </location>
</feature>
<feature type="transmembrane region" description="Helical" evidence="3">
    <location>
        <begin position="790"/>
        <end position="813"/>
    </location>
</feature>
<feature type="transmembrane region" description="Helical" evidence="3">
    <location>
        <begin position="511"/>
        <end position="529"/>
    </location>
</feature>
<evidence type="ECO:0000313" key="5">
    <source>
        <dbReference type="EMBL" id="KAK8837868.1"/>
    </source>
</evidence>
<feature type="transmembrane region" description="Helical" evidence="3">
    <location>
        <begin position="567"/>
        <end position="587"/>
    </location>
</feature>
<dbReference type="PANTHER" id="PTHR44329">
    <property type="entry name" value="SERINE/THREONINE-PROTEIN KINASE TNNI3K-RELATED"/>
    <property type="match status" value="1"/>
</dbReference>
<keyword evidence="2" id="KW-0067">ATP-binding</keyword>
<name>A0ABR2GVA8_9EUKA</name>
<feature type="transmembrane region" description="Helical" evidence="3">
    <location>
        <begin position="477"/>
        <end position="496"/>
    </location>
</feature>
<evidence type="ECO:0000256" key="1">
    <source>
        <dbReference type="ARBA" id="ARBA00022741"/>
    </source>
</evidence>
<keyword evidence="1" id="KW-0547">Nucleotide-binding</keyword>
<organism evidence="5 6">
    <name type="scientific">Tritrichomonas musculus</name>
    <dbReference type="NCBI Taxonomy" id="1915356"/>
    <lineage>
        <taxon>Eukaryota</taxon>
        <taxon>Metamonada</taxon>
        <taxon>Parabasalia</taxon>
        <taxon>Tritrichomonadida</taxon>
        <taxon>Tritrichomonadidae</taxon>
        <taxon>Tritrichomonas</taxon>
    </lineage>
</organism>
<dbReference type="PROSITE" id="PS50011">
    <property type="entry name" value="PROTEIN_KINASE_DOM"/>
    <property type="match status" value="1"/>
</dbReference>
<accession>A0ABR2GVA8</accession>
<keyword evidence="3" id="KW-0812">Transmembrane</keyword>
<dbReference type="PANTHER" id="PTHR44329:SF298">
    <property type="entry name" value="MIXED LINEAGE KINASE DOMAIN-LIKE PROTEIN"/>
    <property type="match status" value="1"/>
</dbReference>
<dbReference type="Pfam" id="PF00069">
    <property type="entry name" value="Pkinase"/>
    <property type="match status" value="1"/>
</dbReference>
<feature type="transmembrane region" description="Helical" evidence="3">
    <location>
        <begin position="917"/>
        <end position="934"/>
    </location>
</feature>
<feature type="domain" description="Protein kinase" evidence="4">
    <location>
        <begin position="18"/>
        <end position="303"/>
    </location>
</feature>
<proteinExistence type="predicted"/>
<keyword evidence="3" id="KW-1133">Transmembrane helix</keyword>
<dbReference type="EMBL" id="JAPFFF010000057">
    <property type="protein sequence ID" value="KAK8837868.1"/>
    <property type="molecule type" value="Genomic_DNA"/>
</dbReference>
<dbReference type="Gene3D" id="1.10.510.10">
    <property type="entry name" value="Transferase(Phosphotransferase) domain 1"/>
    <property type="match status" value="1"/>
</dbReference>
<feature type="transmembrane region" description="Helical" evidence="3">
    <location>
        <begin position="655"/>
        <end position="676"/>
    </location>
</feature>
<feature type="transmembrane region" description="Helical" evidence="3">
    <location>
        <begin position="724"/>
        <end position="750"/>
    </location>
</feature>
<evidence type="ECO:0000313" key="6">
    <source>
        <dbReference type="Proteomes" id="UP001470230"/>
    </source>
</evidence>
<comment type="caution">
    <text evidence="5">The sequence shown here is derived from an EMBL/GenBank/DDBJ whole genome shotgun (WGS) entry which is preliminary data.</text>
</comment>
<sequence>MRLASGNLASRLFCNRAFEEIKKLGDGLVGSTSLSKEINTGRIVAIKHIFTVKNPKMEELFMNEFAIIANARHPNILPFLGFITSSHHGKIPPSIVSVYMPKGSLDKVFKQISQNYSNTVKNAAEENFLSYNSIKDIWPDEYYYIKTRMKIVVGIVEAMIYLHDVKHIVHRNLKPANILIDDEYNAYVSDFGLSEFFNKKSTSIQFGGTPLYLSPEIIRKEEVDLKSDVYAFSIILYQIVTGIRPFEGENDVSKILARVSEGERPTIPKDIPIEMAKLIKDCWNDNKDLRPTFSEILERLKTMNFDSFPLDKDDSKSSNAVNEFISEYSENVKESAKDFKYEEEKTCSSVFQKIFSCKQLFQAIWFLIRIMQCYGLTFSNDVDSVMSDAGPVFSWFNRFYDKLFNAIFGVRKFTNLQMLIISSCPLTLTLYFTSFCNRRKPYGSQNGIFTVLLSLLLVPLAFLIGILCYSNFRFQKWWCYVVLSIHLLIVITYYVLSRVLKKRRNTDYERNLIFLLFMFGFPTSFYLDLDKYACYDFRVDYFVENTVITIFSTLFTTLLIIYMTNNIAFGVIVAIICLILYIIYCIYRKVSHFGVDQKSIDKSFGPTVRKLYLIFQTVFYIPASEFIFRCIRENLRSKSYQKTVEPGLKNIEVPIVIYSLIFSILITILFLVYFSYRAISFRNILNPYCFRFIMNNCSTFLGFNCSDLKAQYLWFEPIDSIARFLFAGFTVYDLNWVALAMNLLEGLFVIAARPYLCPSDNILGASEMIVLAIANGFSAVELSGSTFKHWYAFLIIALAIVPLIASLTVFFIFELHKEEKFINQDIERLIKSKENDRNRKNYSNSIRYNNYANFNASGSFWNDIDELNGFNIEDFDYPRNRKDQFGLDYRSGTRLISLVEDDPKFQRFFSLVFQKNHMILGLPIVFSFLFWNNMKKIFNL</sequence>
<reference evidence="5 6" key="1">
    <citation type="submission" date="2024-04" db="EMBL/GenBank/DDBJ databases">
        <title>Tritrichomonas musculus Genome.</title>
        <authorList>
            <person name="Alves-Ferreira E."/>
            <person name="Grigg M."/>
            <person name="Lorenzi H."/>
            <person name="Galac M."/>
        </authorList>
    </citation>
    <scope>NUCLEOTIDE SEQUENCE [LARGE SCALE GENOMIC DNA]</scope>
    <source>
        <strain evidence="5 6">EAF2021</strain>
    </source>
</reference>
<dbReference type="InterPro" id="IPR051681">
    <property type="entry name" value="Ser/Thr_Kinases-Pseudokinases"/>
</dbReference>
<dbReference type="SUPFAM" id="SSF56112">
    <property type="entry name" value="Protein kinase-like (PK-like)"/>
    <property type="match status" value="1"/>
</dbReference>
<evidence type="ECO:0000256" key="3">
    <source>
        <dbReference type="SAM" id="Phobius"/>
    </source>
</evidence>